<sequence>MREGDFTAAVRRLFERLGLGEPRFDGTGIVRLRIEAVGVNLTDGGNGRMLIEAQAGPLPPDGPARAGAVAEVLRTAAGLLLDSEAGTYLRAFPGGQDMVLVQASHPCRSGDLDRLATRIEDVVHLAELHGASLASGASAKAAPRPAKPAAPGIDDMLIFRP</sequence>
<dbReference type="AlphaFoldDB" id="A0A7V7TY95"/>
<name>A0A7V7TY95_9HYPH</name>
<gene>
    <name evidence="1" type="ORF">F6X38_20030</name>
</gene>
<reference evidence="1 2" key="1">
    <citation type="submission" date="2019-09" db="EMBL/GenBank/DDBJ databases">
        <title>YIM 132180 draft genome.</title>
        <authorList>
            <person name="Zhang K."/>
        </authorList>
    </citation>
    <scope>NUCLEOTIDE SEQUENCE [LARGE SCALE GENOMIC DNA]</scope>
    <source>
        <strain evidence="1 2">YIM 132180</strain>
    </source>
</reference>
<evidence type="ECO:0000313" key="1">
    <source>
        <dbReference type="EMBL" id="KAB0676862.1"/>
    </source>
</evidence>
<evidence type="ECO:0000313" key="2">
    <source>
        <dbReference type="Proteomes" id="UP000432089"/>
    </source>
</evidence>
<dbReference type="EMBL" id="VZDO01000020">
    <property type="protein sequence ID" value="KAB0676862.1"/>
    <property type="molecule type" value="Genomic_DNA"/>
</dbReference>
<comment type="caution">
    <text evidence="1">The sequence shown here is derived from an EMBL/GenBank/DDBJ whole genome shotgun (WGS) entry which is preliminary data.</text>
</comment>
<dbReference type="Proteomes" id="UP000432089">
    <property type="component" value="Unassembled WGS sequence"/>
</dbReference>
<dbReference type="Gene3D" id="3.30.1460.10">
    <property type="match status" value="1"/>
</dbReference>
<protein>
    <submittedName>
        <fullName evidence="1">Type III secretion system chaperone</fullName>
    </submittedName>
</protein>
<dbReference type="RefSeq" id="WP_150972883.1">
    <property type="nucleotide sequence ID" value="NZ_VZDO01000020.1"/>
</dbReference>
<proteinExistence type="predicted"/>
<dbReference type="SUPFAM" id="SSF69635">
    <property type="entry name" value="Type III secretory system chaperone-like"/>
    <property type="match status" value="1"/>
</dbReference>
<organism evidence="1 2">
    <name type="scientific">Plantimonas leprariae</name>
    <dbReference type="NCBI Taxonomy" id="2615207"/>
    <lineage>
        <taxon>Bacteria</taxon>
        <taxon>Pseudomonadati</taxon>
        <taxon>Pseudomonadota</taxon>
        <taxon>Alphaproteobacteria</taxon>
        <taxon>Hyphomicrobiales</taxon>
        <taxon>Aurantimonadaceae</taxon>
        <taxon>Plantimonas</taxon>
    </lineage>
</organism>
<accession>A0A7V7TY95</accession>
<keyword evidence="2" id="KW-1185">Reference proteome</keyword>